<dbReference type="EMBL" id="CP036259">
    <property type="protein sequence ID" value="QDR82023.1"/>
    <property type="molecule type" value="Genomic_DNA"/>
</dbReference>
<keyword evidence="5" id="KW-1185">Reference proteome</keyword>
<feature type="domain" description="Polysaccharide biosynthesis protein CapD-like" evidence="3">
    <location>
        <begin position="280"/>
        <end position="562"/>
    </location>
</feature>
<keyword evidence="2" id="KW-0812">Transmembrane</keyword>
<evidence type="ECO:0000259" key="3">
    <source>
        <dbReference type="Pfam" id="PF02719"/>
    </source>
</evidence>
<accession>A0A517DXG8</accession>
<feature type="transmembrane region" description="Helical" evidence="2">
    <location>
        <begin position="106"/>
        <end position="123"/>
    </location>
</feature>
<sequence>MRRKMVSLCLVLMDAAIVALVPFIALYLRFEGLVNKRYLELFINYLPEIIVIRLAVFYMFGLYQRLWRYASIHELIGIISAVTISSIIIGVYMNVTGADIPRSIPVISWLLVILLLGASRLFIRVLHFVRHSRQDQVTNVLIVGAGDAGAVIAREINQRYNNTKRLIGFIDDDAYKHNQRLYGVKILGNCRDIARVTVEYQVKEIIIAIPSLGGPKLRDIVKGCKKTGCAVKVLPGLYELMDGKVSLNQLRDVDLEDLLRRDPVKLDLEEIAGYLTGKRVLVTGAGGSIGSELCRQIAKLSPNQMILLGKGENSIYEIDRELRDTYSTFKIEPVIADIRDESRINHIFDRFKPQVVFHAAAHKHVPLMEAQPDEAVRNNIFGTKNVAEAARRIGSETFIMISTDKAVNPTSVMGATKRVAELIVQSMNSKGKTKFAAVRFGNVLGSRGSVIPLFKKQIAKGGPITITHPEMKRYFMTIPEATQLVLQAGSMANGGEVFVLDMGEPVKIVDMAKDLIELSGLQPGKDIEIRFTGLRPGEKLFEELLTAEEGTNSTCHEKIYVANLKQVDEGQLQKALALLQIRERTPDEIVRLMEEILPSYRVTRGKVGQERRGAEESAVEDRPASKIVVGQVVVEG</sequence>
<evidence type="ECO:0000313" key="4">
    <source>
        <dbReference type="EMBL" id="QDR82023.1"/>
    </source>
</evidence>
<protein>
    <submittedName>
        <fullName evidence="4">UDP-N-acetyl-alpha-D-glucosamine C6 dehydratase</fullName>
        <ecNumber evidence="4">4.2.1.135</ecNumber>
    </submittedName>
</protein>
<reference evidence="4 5" key="1">
    <citation type="submission" date="2019-02" db="EMBL/GenBank/DDBJ databases">
        <title>Closed genome of Sporomusa termitida DSM 4440.</title>
        <authorList>
            <person name="Poehlein A."/>
            <person name="Daniel R."/>
        </authorList>
    </citation>
    <scope>NUCLEOTIDE SEQUENCE [LARGE SCALE GENOMIC DNA]</scope>
    <source>
        <strain evidence="4 5">DSM 4440</strain>
    </source>
</reference>
<keyword evidence="2" id="KW-0472">Membrane</keyword>
<dbReference type="Proteomes" id="UP000320776">
    <property type="component" value="Chromosome"/>
</dbReference>
<dbReference type="InterPro" id="IPR051203">
    <property type="entry name" value="Polysaccharide_Synthase-Rel"/>
</dbReference>
<evidence type="ECO:0000256" key="2">
    <source>
        <dbReference type="SAM" id="Phobius"/>
    </source>
</evidence>
<evidence type="ECO:0000256" key="1">
    <source>
        <dbReference type="ARBA" id="ARBA00007430"/>
    </source>
</evidence>
<keyword evidence="2" id="KW-1133">Transmembrane helix</keyword>
<dbReference type="InterPro" id="IPR003869">
    <property type="entry name" value="Polysac_CapD-like"/>
</dbReference>
<dbReference type="RefSeq" id="WP_144351449.1">
    <property type="nucleotide sequence ID" value="NZ_CP036259.1"/>
</dbReference>
<dbReference type="OrthoDB" id="9803111at2"/>
<feature type="transmembrane region" description="Helical" evidence="2">
    <location>
        <begin position="75"/>
        <end position="94"/>
    </location>
</feature>
<gene>
    <name evidence="4" type="primary">pglF</name>
    <name evidence="4" type="ORF">SPTER_34440</name>
</gene>
<dbReference type="GO" id="GO:0016829">
    <property type="term" value="F:lyase activity"/>
    <property type="evidence" value="ECO:0007669"/>
    <property type="project" value="UniProtKB-KW"/>
</dbReference>
<keyword evidence="4" id="KW-0456">Lyase</keyword>
<dbReference type="SUPFAM" id="SSF51735">
    <property type="entry name" value="NAD(P)-binding Rossmann-fold domains"/>
    <property type="match status" value="2"/>
</dbReference>
<dbReference type="CDD" id="cd05237">
    <property type="entry name" value="UDP_invert_4-6DH_SDR_e"/>
    <property type="match status" value="1"/>
</dbReference>
<dbReference type="AlphaFoldDB" id="A0A517DXG8"/>
<organism evidence="4 5">
    <name type="scientific">Sporomusa termitida</name>
    <dbReference type="NCBI Taxonomy" id="2377"/>
    <lineage>
        <taxon>Bacteria</taxon>
        <taxon>Bacillati</taxon>
        <taxon>Bacillota</taxon>
        <taxon>Negativicutes</taxon>
        <taxon>Selenomonadales</taxon>
        <taxon>Sporomusaceae</taxon>
        <taxon>Sporomusa</taxon>
    </lineage>
</organism>
<dbReference type="PANTHER" id="PTHR43318:SF1">
    <property type="entry name" value="POLYSACCHARIDE BIOSYNTHESIS PROTEIN EPSC-RELATED"/>
    <property type="match status" value="1"/>
</dbReference>
<proteinExistence type="inferred from homology"/>
<dbReference type="KEGG" id="sted:SPTER_34440"/>
<comment type="similarity">
    <text evidence="1">Belongs to the polysaccharide synthase family.</text>
</comment>
<feature type="transmembrane region" description="Helical" evidence="2">
    <location>
        <begin position="42"/>
        <end position="63"/>
    </location>
</feature>
<dbReference type="InterPro" id="IPR036291">
    <property type="entry name" value="NAD(P)-bd_dom_sf"/>
</dbReference>
<dbReference type="Pfam" id="PF13727">
    <property type="entry name" value="CoA_binding_3"/>
    <property type="match status" value="1"/>
</dbReference>
<evidence type="ECO:0000313" key="5">
    <source>
        <dbReference type="Proteomes" id="UP000320776"/>
    </source>
</evidence>
<dbReference type="Gene3D" id="3.40.50.720">
    <property type="entry name" value="NAD(P)-binding Rossmann-like Domain"/>
    <property type="match status" value="2"/>
</dbReference>
<feature type="transmembrane region" description="Helical" evidence="2">
    <location>
        <begin position="7"/>
        <end position="30"/>
    </location>
</feature>
<dbReference type="EC" id="4.2.1.135" evidence="4"/>
<dbReference type="PANTHER" id="PTHR43318">
    <property type="entry name" value="UDP-N-ACETYLGLUCOSAMINE 4,6-DEHYDRATASE"/>
    <property type="match status" value="1"/>
</dbReference>
<name>A0A517DXG8_9FIRM</name>
<dbReference type="Pfam" id="PF02719">
    <property type="entry name" value="Polysacc_synt_2"/>
    <property type="match status" value="1"/>
</dbReference>